<dbReference type="EMBL" id="JBHLZU010000019">
    <property type="protein sequence ID" value="MFB9907035.1"/>
    <property type="molecule type" value="Genomic_DNA"/>
</dbReference>
<keyword evidence="2" id="KW-1185">Reference proteome</keyword>
<dbReference type="InterPro" id="IPR016024">
    <property type="entry name" value="ARM-type_fold"/>
</dbReference>
<dbReference type="Proteomes" id="UP001589693">
    <property type="component" value="Unassembled WGS sequence"/>
</dbReference>
<dbReference type="SUPFAM" id="SSF48371">
    <property type="entry name" value="ARM repeat"/>
    <property type="match status" value="1"/>
</dbReference>
<proteinExistence type="predicted"/>
<name>A0ABV6A2Z2_9PSEU</name>
<evidence type="ECO:0000313" key="2">
    <source>
        <dbReference type="Proteomes" id="UP001589693"/>
    </source>
</evidence>
<comment type="caution">
    <text evidence="1">The sequence shown here is derived from an EMBL/GenBank/DDBJ whole genome shotgun (WGS) entry which is preliminary data.</text>
</comment>
<organism evidence="1 2">
    <name type="scientific">Allokutzneria oryzae</name>
    <dbReference type="NCBI Taxonomy" id="1378989"/>
    <lineage>
        <taxon>Bacteria</taxon>
        <taxon>Bacillati</taxon>
        <taxon>Actinomycetota</taxon>
        <taxon>Actinomycetes</taxon>
        <taxon>Pseudonocardiales</taxon>
        <taxon>Pseudonocardiaceae</taxon>
        <taxon>Allokutzneria</taxon>
    </lineage>
</organism>
<protein>
    <recommendedName>
        <fullName evidence="3">HEAT repeat domain-containing protein</fullName>
    </recommendedName>
</protein>
<dbReference type="Gene3D" id="1.25.10.10">
    <property type="entry name" value="Leucine-rich Repeat Variant"/>
    <property type="match status" value="1"/>
</dbReference>
<accession>A0ABV6A2Z2</accession>
<gene>
    <name evidence="1" type="ORF">ACFFQA_24135</name>
</gene>
<sequence>MFAGLDKIDWAELEHAYGPADDIPEILRGLVSHDPDTRELAYEDFIGGVHHQGDVYECTALCVPFLLEAVFSPDVPQRGELVRLVASVGGVDEHGVDTWDADEPDPFGNHPHIATARATVAAELPRLLGLFDDPDVAVRRALPDVLVACQDRWGATLPLLRERMTAEPDPHARAALVRAVGMIAAHLDDDAELDSALTWLASLAAEGDSPVVRLRALATLADTDPGALPPDVADLAVAAVREIDEPGIEALVRSLDTALGSRTADRTALTTELLSFPDKEIRRLGASLSATLVREWRGDHSRLVRRLGDLVCDPDMGKVAAEVLDGFGPEALPAADALVTVLDSTQRSSPLWLTTFASGPPGAGPAVRALAHSGDARAVPVVRWALELDHVPTDIGSLLYGIRSHAAELLPLIRARLRDLPDDARGGALLTAIGNLERAGADAVPDLVELLEAGRRSSGLFYAFRAIGPAAGAAVPLLRRLCDEHPFDAPLAVWRIAGDPEPALAEVSDSDDGMRLAAALGQEAASALPLIRKRLAAPQDAWARLRAAIALWEVGGDPEPVVPELIAAGRANSFCLAPAADCLAEIGPPARAAEGLLRNEIGQLRRHNKHVYLGDAVSEDVRLLTSCARALDRIAGVPDAPVPARP</sequence>
<reference evidence="1 2" key="1">
    <citation type="submission" date="2024-09" db="EMBL/GenBank/DDBJ databases">
        <authorList>
            <person name="Sun Q."/>
            <person name="Mori K."/>
        </authorList>
    </citation>
    <scope>NUCLEOTIDE SEQUENCE [LARGE SCALE GENOMIC DNA]</scope>
    <source>
        <strain evidence="1 2">TBRC 7907</strain>
    </source>
</reference>
<evidence type="ECO:0008006" key="3">
    <source>
        <dbReference type="Google" id="ProtNLM"/>
    </source>
</evidence>
<evidence type="ECO:0000313" key="1">
    <source>
        <dbReference type="EMBL" id="MFB9907035.1"/>
    </source>
</evidence>
<dbReference type="RefSeq" id="WP_377856437.1">
    <property type="nucleotide sequence ID" value="NZ_JBHLZU010000019.1"/>
</dbReference>
<dbReference type="InterPro" id="IPR011989">
    <property type="entry name" value="ARM-like"/>
</dbReference>